<keyword evidence="5" id="KW-1185">Reference proteome</keyword>
<accession>A0A1B2J5G2</accession>
<protein>
    <submittedName>
        <fullName evidence="4">BA75_00839T0</fullName>
    </submittedName>
</protein>
<evidence type="ECO:0000256" key="1">
    <source>
        <dbReference type="SAM" id="Coils"/>
    </source>
</evidence>
<feature type="region of interest" description="Disordered" evidence="2">
    <location>
        <begin position="100"/>
        <end position="134"/>
    </location>
</feature>
<gene>
    <name evidence="4" type="ORF">ATY40_BA7500839</name>
</gene>
<dbReference type="Pfam" id="PF20994">
    <property type="entry name" value="CENPU"/>
    <property type="match status" value="1"/>
</dbReference>
<feature type="compositionally biased region" description="Basic and acidic residues" evidence="2">
    <location>
        <begin position="64"/>
        <end position="75"/>
    </location>
</feature>
<evidence type="ECO:0000313" key="4">
    <source>
        <dbReference type="EMBL" id="ANZ73215.1"/>
    </source>
</evidence>
<sequence length="308" mass="35000">MVSEDRERRIESRIRGAGRRVKVENFVIGDSLPGFGSSESQIAKNDRLLSPAQITASGGNKRLVKQEPTSKEPSKVEQMPPLNILQQISEQVTPDVRTPIDGNTGLSSPLENVIPPTKSSRRTKPHISDTKKRQRNFNLSSAKSTIDLLQLICSRFLQAYPTNAHIERLALSKFGNLTNAQFSLIADLNKTRTSLSKKVSQVHQSKKNTRKKLLELRHRHALLRQQIEKKRAEFRAQKRTFNDAMNVESQLKEVSNSLADPTHWKPFRKTAGQWEHVIGRISKVQKILDRDSGLVQKLRRLNGKLERI</sequence>
<reference evidence="4 5" key="1">
    <citation type="submission" date="2016-02" db="EMBL/GenBank/DDBJ databases">
        <title>Comparative genomic and transcriptomic foundation for Pichia pastoris.</title>
        <authorList>
            <person name="Love K.R."/>
            <person name="Shah K.A."/>
            <person name="Whittaker C.A."/>
            <person name="Wu J."/>
            <person name="Bartlett M.C."/>
            <person name="Ma D."/>
            <person name="Leeson R.L."/>
            <person name="Priest M."/>
            <person name="Young S.K."/>
            <person name="Love J.C."/>
        </authorList>
    </citation>
    <scope>NUCLEOTIDE SEQUENCE [LARGE SCALE GENOMIC DNA]</scope>
    <source>
        <strain evidence="4 5">ATCC 28485</strain>
    </source>
</reference>
<dbReference type="OrthoDB" id="10336943at2759"/>
<organism evidence="4 5">
    <name type="scientific">Komagataella pastoris</name>
    <name type="common">Yeast</name>
    <name type="synonym">Pichia pastoris</name>
    <dbReference type="NCBI Taxonomy" id="4922"/>
    <lineage>
        <taxon>Eukaryota</taxon>
        <taxon>Fungi</taxon>
        <taxon>Dikarya</taxon>
        <taxon>Ascomycota</taxon>
        <taxon>Saccharomycotina</taxon>
        <taxon>Pichiomycetes</taxon>
        <taxon>Pichiales</taxon>
        <taxon>Pichiaceae</taxon>
        <taxon>Komagataella</taxon>
    </lineage>
</organism>
<dbReference type="AlphaFoldDB" id="A0A1B2J5G2"/>
<keyword evidence="1" id="KW-0175">Coiled coil</keyword>
<feature type="domain" description="Inner kinetochore subunit AME1" evidence="3">
    <location>
        <begin position="164"/>
        <end position="307"/>
    </location>
</feature>
<feature type="coiled-coil region" evidence="1">
    <location>
        <begin position="206"/>
        <end position="233"/>
    </location>
</feature>
<dbReference type="InterPro" id="IPR048743">
    <property type="entry name" value="AME1"/>
</dbReference>
<dbReference type="Proteomes" id="UP000094565">
    <property type="component" value="Chromosome 1"/>
</dbReference>
<proteinExistence type="predicted"/>
<feature type="region of interest" description="Disordered" evidence="2">
    <location>
        <begin position="57"/>
        <end position="77"/>
    </location>
</feature>
<evidence type="ECO:0000256" key="2">
    <source>
        <dbReference type="SAM" id="MobiDB-lite"/>
    </source>
</evidence>
<evidence type="ECO:0000259" key="3">
    <source>
        <dbReference type="Pfam" id="PF20994"/>
    </source>
</evidence>
<dbReference type="EMBL" id="CP014584">
    <property type="protein sequence ID" value="ANZ73215.1"/>
    <property type="molecule type" value="Genomic_DNA"/>
</dbReference>
<name>A0A1B2J5G2_PICPA</name>
<evidence type="ECO:0000313" key="5">
    <source>
        <dbReference type="Proteomes" id="UP000094565"/>
    </source>
</evidence>